<organism evidence="2">
    <name type="scientific">Eutreptiella gymnastica</name>
    <dbReference type="NCBI Taxonomy" id="73025"/>
    <lineage>
        <taxon>Eukaryota</taxon>
        <taxon>Discoba</taxon>
        <taxon>Euglenozoa</taxon>
        <taxon>Euglenida</taxon>
        <taxon>Spirocuta</taxon>
        <taxon>Euglenophyceae</taxon>
        <taxon>Eutreptiales</taxon>
        <taxon>Eutreptiaceae</taxon>
        <taxon>Eutreptiella</taxon>
    </lineage>
</organism>
<feature type="compositionally biased region" description="Basic and acidic residues" evidence="1">
    <location>
        <begin position="93"/>
        <end position="113"/>
    </location>
</feature>
<evidence type="ECO:0000313" key="2">
    <source>
        <dbReference type="EMBL" id="CAE0814745.1"/>
    </source>
</evidence>
<reference evidence="2" key="1">
    <citation type="submission" date="2021-01" db="EMBL/GenBank/DDBJ databases">
        <authorList>
            <person name="Corre E."/>
            <person name="Pelletier E."/>
            <person name="Niang G."/>
            <person name="Scheremetjew M."/>
            <person name="Finn R."/>
            <person name="Kale V."/>
            <person name="Holt S."/>
            <person name="Cochrane G."/>
            <person name="Meng A."/>
            <person name="Brown T."/>
            <person name="Cohen L."/>
        </authorList>
    </citation>
    <scope>NUCLEOTIDE SEQUENCE</scope>
    <source>
        <strain evidence="2">CCMP1594</strain>
    </source>
</reference>
<proteinExistence type="predicted"/>
<evidence type="ECO:0000256" key="1">
    <source>
        <dbReference type="SAM" id="MobiDB-lite"/>
    </source>
</evidence>
<sequence>MHMNGEPVGVYLRPSRAFQGGYYFLEGACLPSKCFADWDTMHAMVHSCNSTASLFTCHTRLVQAAGGLGTVLISGLGVAETRAEGVQYTAASDDSHFAQKTRNDREQGKKEEQDCNGEGVCGVSIHKQMGGQEWC</sequence>
<dbReference type="AlphaFoldDB" id="A0A7S4D373"/>
<name>A0A7S4D373_9EUGL</name>
<protein>
    <submittedName>
        <fullName evidence="2">Uncharacterized protein</fullName>
    </submittedName>
</protein>
<accession>A0A7S4D373</accession>
<feature type="region of interest" description="Disordered" evidence="1">
    <location>
        <begin position="93"/>
        <end position="116"/>
    </location>
</feature>
<gene>
    <name evidence="2" type="ORF">EGYM00163_LOCUS25901</name>
</gene>
<dbReference type="EMBL" id="HBJA01073780">
    <property type="protein sequence ID" value="CAE0814745.1"/>
    <property type="molecule type" value="Transcribed_RNA"/>
</dbReference>